<dbReference type="AlphaFoldDB" id="A0A0S4III5"/>
<gene>
    <name evidence="2" type="ORF">BSAL_53815</name>
</gene>
<name>A0A0S4III5_BODSA</name>
<sequence length="404" mass="44681">MRTIGKRAVFAWKRVPRWNIMMITSIAVIITFVVSSIFLFHTQQIGTTTSITSADLASVPLSSIVSNIPSDSSDSLPVRGSLLTSNNASNIHFITVQTGPSPTWCRMLLSAALTDNNITIVNLAWGAKYAHIKRPQWILEYLSNLPAADVVLFADGGDTIYTGIAASSIRRRFLDATAATPEDFSHEQVAQGLQLSPVLFNAEANCYHQQTFQGSWGVKKGKCLSAYKRYDPNITSKYRFLNGGGWIARVWAARQVFQAAVDIIKHDSHWWCDQSVFGGLLLSGKLRGILGLDINNKFFLPTYHLRPQRDFCPRSSLLSVGVPESLRMCHSAEIPSVLHFNGKSEGKFTADVMLRTGWSARLKNDRDRTDSLFIARDSHTILAAGLLLKRVTIGKICPSLSLPV</sequence>
<keyword evidence="1" id="KW-0472">Membrane</keyword>
<dbReference type="CDD" id="cd22997">
    <property type="entry name" value="GT_LH"/>
    <property type="match status" value="1"/>
</dbReference>
<dbReference type="OrthoDB" id="259315at2759"/>
<organism evidence="2 3">
    <name type="scientific">Bodo saltans</name>
    <name type="common">Flagellated protozoan</name>
    <dbReference type="NCBI Taxonomy" id="75058"/>
    <lineage>
        <taxon>Eukaryota</taxon>
        <taxon>Discoba</taxon>
        <taxon>Euglenozoa</taxon>
        <taxon>Kinetoplastea</taxon>
        <taxon>Metakinetoplastina</taxon>
        <taxon>Eubodonida</taxon>
        <taxon>Bodonidae</taxon>
        <taxon>Bodo</taxon>
    </lineage>
</organism>
<evidence type="ECO:0000256" key="1">
    <source>
        <dbReference type="SAM" id="Phobius"/>
    </source>
</evidence>
<dbReference type="VEuPathDB" id="TriTrypDB:BSAL_53815"/>
<dbReference type="EMBL" id="CYKH01000115">
    <property type="protein sequence ID" value="CUE71976.1"/>
    <property type="molecule type" value="Genomic_DNA"/>
</dbReference>
<evidence type="ECO:0000313" key="3">
    <source>
        <dbReference type="Proteomes" id="UP000051952"/>
    </source>
</evidence>
<accession>A0A0S4III5</accession>
<dbReference type="Proteomes" id="UP000051952">
    <property type="component" value="Unassembled WGS sequence"/>
</dbReference>
<reference evidence="3" key="1">
    <citation type="submission" date="2015-09" db="EMBL/GenBank/DDBJ databases">
        <authorList>
            <consortium name="Pathogen Informatics"/>
        </authorList>
    </citation>
    <scope>NUCLEOTIDE SEQUENCE [LARGE SCALE GENOMIC DNA]</scope>
    <source>
        <strain evidence="3">Lake Konstanz</strain>
    </source>
</reference>
<proteinExistence type="predicted"/>
<keyword evidence="3" id="KW-1185">Reference proteome</keyword>
<evidence type="ECO:0000313" key="2">
    <source>
        <dbReference type="EMBL" id="CUE71976.1"/>
    </source>
</evidence>
<keyword evidence="1" id="KW-0812">Transmembrane</keyword>
<dbReference type="PANTHER" id="PTHR36587">
    <property type="entry name" value="EXPRESSION SITE-ASSOCIATED GENE 3 (ESAG3)-LIKE PROTEIN"/>
    <property type="match status" value="1"/>
</dbReference>
<feature type="transmembrane region" description="Helical" evidence="1">
    <location>
        <begin position="20"/>
        <end position="40"/>
    </location>
</feature>
<keyword evidence="1" id="KW-1133">Transmembrane helix</keyword>
<protein>
    <submittedName>
        <fullName evidence="2">Expression site-associated gene (ESAG3-like) protein, putative</fullName>
    </submittedName>
</protein>
<dbReference type="PANTHER" id="PTHR36587:SF2">
    <property type="entry name" value="EXPRESSION SITE-ASSOCIATED GENE 3 (ESAG3)-LIKE PROTEIN"/>
    <property type="match status" value="1"/>
</dbReference>